<accession>A0A0A2TEQ4</accession>
<feature type="domain" description="Cupin type-2" evidence="1">
    <location>
        <begin position="53"/>
        <end position="106"/>
    </location>
</feature>
<dbReference type="AlphaFoldDB" id="A0A0A2TEQ4"/>
<protein>
    <recommendedName>
        <fullName evidence="1">Cupin type-2 domain-containing protein</fullName>
    </recommendedName>
</protein>
<dbReference type="STRING" id="1385514.N782_11490"/>
<dbReference type="InterPro" id="IPR014500">
    <property type="entry name" value="UCP019307_cupin"/>
</dbReference>
<evidence type="ECO:0000313" key="3">
    <source>
        <dbReference type="Proteomes" id="UP000030147"/>
    </source>
</evidence>
<gene>
    <name evidence="2" type="ORF">N782_11490</name>
</gene>
<keyword evidence="3" id="KW-1185">Reference proteome</keyword>
<dbReference type="PIRSF" id="PIRSF019307">
    <property type="entry name" value="UCP019307"/>
    <property type="match status" value="1"/>
</dbReference>
<dbReference type="PANTHER" id="PTHR36448:SF2">
    <property type="entry name" value="CUPIN TYPE-1 DOMAIN-CONTAINING PROTEIN"/>
    <property type="match status" value="1"/>
</dbReference>
<proteinExistence type="predicted"/>
<comment type="caution">
    <text evidence="2">The sequence shown here is derived from an EMBL/GenBank/DDBJ whole genome shotgun (WGS) entry which is preliminary data.</text>
</comment>
<dbReference type="InterPro" id="IPR013096">
    <property type="entry name" value="Cupin_2"/>
</dbReference>
<dbReference type="Proteomes" id="UP000030147">
    <property type="component" value="Unassembled WGS sequence"/>
</dbReference>
<dbReference type="EMBL" id="AVBF01000027">
    <property type="protein sequence ID" value="KGP72596.1"/>
    <property type="molecule type" value="Genomic_DNA"/>
</dbReference>
<dbReference type="PANTHER" id="PTHR36448">
    <property type="entry name" value="BLR7373 PROTEIN"/>
    <property type="match status" value="1"/>
</dbReference>
<dbReference type="InterPro" id="IPR011051">
    <property type="entry name" value="RmlC_Cupin_sf"/>
</dbReference>
<dbReference type="SUPFAM" id="SSF51182">
    <property type="entry name" value="RmlC-like cupins"/>
    <property type="match status" value="1"/>
</dbReference>
<name>A0A0A2TEQ4_9BACI</name>
<organism evidence="2 3">
    <name type="scientific">Pontibacillus yanchengensis Y32</name>
    <dbReference type="NCBI Taxonomy" id="1385514"/>
    <lineage>
        <taxon>Bacteria</taxon>
        <taxon>Bacillati</taxon>
        <taxon>Bacillota</taxon>
        <taxon>Bacilli</taxon>
        <taxon>Bacillales</taxon>
        <taxon>Bacillaceae</taxon>
        <taxon>Pontibacillus</taxon>
    </lineage>
</organism>
<dbReference type="OrthoDB" id="9791759at2"/>
<dbReference type="eggNOG" id="COG4297">
    <property type="taxonomic scope" value="Bacteria"/>
</dbReference>
<evidence type="ECO:0000313" key="2">
    <source>
        <dbReference type="EMBL" id="KGP72596.1"/>
    </source>
</evidence>
<dbReference type="CDD" id="cd02219">
    <property type="entry name" value="cupin_YjlB-like"/>
    <property type="match status" value="1"/>
</dbReference>
<dbReference type="InterPro" id="IPR047121">
    <property type="entry name" value="YjiB-like"/>
</dbReference>
<sequence>MPANYVTYYFHDDGTIPNNAQLPLVLYPSVLNNEQDSMDNRFLKEGWGDTWIGGVFDYHHFHSTAHEVLGVLSGAATIQFGGKKGESLHVNTGDVVIIPAGVGHKCLDATKDFRVVGAYPEGQKNDLRVGKASERSKVLNNIGHVSLPKTDPVFGKQGALLTLWH</sequence>
<dbReference type="InterPro" id="IPR014710">
    <property type="entry name" value="RmlC-like_jellyroll"/>
</dbReference>
<dbReference type="Gene3D" id="2.60.120.10">
    <property type="entry name" value="Jelly Rolls"/>
    <property type="match status" value="1"/>
</dbReference>
<dbReference type="Pfam" id="PF07883">
    <property type="entry name" value="Cupin_2"/>
    <property type="match status" value="1"/>
</dbReference>
<reference evidence="2 3" key="1">
    <citation type="journal article" date="2015" name="Stand. Genomic Sci.">
        <title>High quality draft genome sequence of the moderately halophilic bacterium Pontibacillus yanchengensis Y32(T) and comparison among Pontibacillus genomes.</title>
        <authorList>
            <person name="Huang J."/>
            <person name="Qiao Z.X."/>
            <person name="Tang J.W."/>
            <person name="Wang G."/>
        </authorList>
    </citation>
    <scope>NUCLEOTIDE SEQUENCE [LARGE SCALE GENOMIC DNA]</scope>
    <source>
        <strain evidence="2 3">Y32</strain>
    </source>
</reference>
<evidence type="ECO:0000259" key="1">
    <source>
        <dbReference type="Pfam" id="PF07883"/>
    </source>
</evidence>